<sequence>MLTLALQNLLSPMVLFFVLGLAAALARSDLTVPEQVAKLLALYLLMAIGFKGGAEVAHHGIDGTLIATLAAGILLSFATPFLAYAILRVTTRLDPVNAAAVAAHYGSISAVTLVAVTGVLTQLGIAWDGYMVAVAAAMETPAIVAALLIARRRTKEAAPSDSRATLLREVAFNGSIVILVGAFLIGAATGTRGATMLKPFLVDAFPGVLCLFLLDMGLVAGRGLAQGRRHLTPAVTAFAVVMPLIGAALAAALAVAIGLSPGSTAVLITLAASASYIAVPAAMRLALPQANPAVALTLSLGVTFPFNLIVGIPLYIAVAGRIAA</sequence>
<keyword evidence="1" id="KW-0812">Transmembrane</keyword>
<feature type="transmembrane region" description="Helical" evidence="1">
    <location>
        <begin position="233"/>
        <end position="259"/>
    </location>
</feature>
<dbReference type="EMBL" id="NPEX01000008">
    <property type="protein sequence ID" value="RAI45763.1"/>
    <property type="molecule type" value="Genomic_DNA"/>
</dbReference>
<feature type="transmembrane region" description="Helical" evidence="1">
    <location>
        <begin position="200"/>
        <end position="221"/>
    </location>
</feature>
<feature type="transmembrane region" description="Helical" evidence="1">
    <location>
        <begin position="294"/>
        <end position="318"/>
    </location>
</feature>
<evidence type="ECO:0000256" key="1">
    <source>
        <dbReference type="SAM" id="Phobius"/>
    </source>
</evidence>
<dbReference type="OrthoDB" id="345121at2"/>
<feature type="transmembrane region" description="Helical" evidence="1">
    <location>
        <begin position="36"/>
        <end position="54"/>
    </location>
</feature>
<feature type="transmembrane region" description="Helical" evidence="1">
    <location>
        <begin position="6"/>
        <end position="24"/>
    </location>
</feature>
<dbReference type="PANTHER" id="PTHR40400">
    <property type="entry name" value="SLR1512 PROTEIN"/>
    <property type="match status" value="1"/>
</dbReference>
<dbReference type="AlphaFoldDB" id="A0A327L771"/>
<evidence type="ECO:0000313" key="2">
    <source>
        <dbReference type="EMBL" id="RAI45763.1"/>
    </source>
</evidence>
<name>A0A327L771_9BRAD</name>
<accession>A0A327L771</accession>
<keyword evidence="1" id="KW-1133">Transmembrane helix</keyword>
<gene>
    <name evidence="2" type="ORF">CH341_02340</name>
</gene>
<organism evidence="2 3">
    <name type="scientific">Rhodoplanes roseus</name>
    <dbReference type="NCBI Taxonomy" id="29409"/>
    <lineage>
        <taxon>Bacteria</taxon>
        <taxon>Pseudomonadati</taxon>
        <taxon>Pseudomonadota</taxon>
        <taxon>Alphaproteobacteria</taxon>
        <taxon>Hyphomicrobiales</taxon>
        <taxon>Nitrobacteraceae</taxon>
        <taxon>Rhodoplanes</taxon>
    </lineage>
</organism>
<dbReference type="PANTHER" id="PTHR40400:SF1">
    <property type="entry name" value="SLR1512 PROTEIN"/>
    <property type="match status" value="1"/>
</dbReference>
<keyword evidence="3" id="KW-1185">Reference proteome</keyword>
<protein>
    <submittedName>
        <fullName evidence="2">Sodium-dependent bicarbonate transport family permease</fullName>
    </submittedName>
</protein>
<keyword evidence="1" id="KW-0472">Membrane</keyword>
<dbReference type="Pfam" id="PF05982">
    <property type="entry name" value="Sbt_1"/>
    <property type="match status" value="1"/>
</dbReference>
<proteinExistence type="predicted"/>
<evidence type="ECO:0000313" key="3">
    <source>
        <dbReference type="Proteomes" id="UP000249130"/>
    </source>
</evidence>
<dbReference type="Proteomes" id="UP000249130">
    <property type="component" value="Unassembled WGS sequence"/>
</dbReference>
<feature type="transmembrane region" description="Helical" evidence="1">
    <location>
        <begin position="66"/>
        <end position="87"/>
    </location>
</feature>
<feature type="transmembrane region" description="Helical" evidence="1">
    <location>
        <begin position="170"/>
        <end position="188"/>
    </location>
</feature>
<reference evidence="2 3" key="1">
    <citation type="submission" date="2017-07" db="EMBL/GenBank/DDBJ databases">
        <title>Draft Genome Sequences of Select Purple Nonsulfur Bacteria.</title>
        <authorList>
            <person name="Lasarre B."/>
            <person name="Mckinlay J.B."/>
        </authorList>
    </citation>
    <scope>NUCLEOTIDE SEQUENCE [LARGE SCALE GENOMIC DNA]</scope>
    <source>
        <strain evidence="2 3">DSM 5909</strain>
    </source>
</reference>
<dbReference type="InterPro" id="IPR010293">
    <property type="entry name" value="Sbt_1"/>
</dbReference>
<feature type="transmembrane region" description="Helical" evidence="1">
    <location>
        <begin position="129"/>
        <end position="150"/>
    </location>
</feature>
<feature type="transmembrane region" description="Helical" evidence="1">
    <location>
        <begin position="265"/>
        <end position="287"/>
    </location>
</feature>
<comment type="caution">
    <text evidence="2">The sequence shown here is derived from an EMBL/GenBank/DDBJ whole genome shotgun (WGS) entry which is preliminary data.</text>
</comment>
<feature type="transmembrane region" description="Helical" evidence="1">
    <location>
        <begin position="99"/>
        <end position="123"/>
    </location>
</feature>
<dbReference type="RefSeq" id="WP_111417426.1">
    <property type="nucleotide sequence ID" value="NZ_NPEX01000008.1"/>
</dbReference>